<organism evidence="8 9">
    <name type="scientific">Candidatus Manganitrophus noduliformans</name>
    <dbReference type="NCBI Taxonomy" id="2606439"/>
    <lineage>
        <taxon>Bacteria</taxon>
        <taxon>Pseudomonadati</taxon>
        <taxon>Nitrospirota</taxon>
        <taxon>Nitrospiria</taxon>
        <taxon>Candidatus Troglogloeales</taxon>
        <taxon>Candidatus Manganitrophaceae</taxon>
        <taxon>Candidatus Manganitrophus</taxon>
    </lineage>
</organism>
<evidence type="ECO:0000313" key="9">
    <source>
        <dbReference type="Proteomes" id="UP000534783"/>
    </source>
</evidence>
<keyword evidence="6" id="KW-0812">Transmembrane</keyword>
<dbReference type="AlphaFoldDB" id="A0A7X6DQ47"/>
<dbReference type="SUPFAM" id="SSF53448">
    <property type="entry name" value="Nucleotide-diphospho-sugar transferases"/>
    <property type="match status" value="1"/>
</dbReference>
<keyword evidence="9" id="KW-1185">Reference proteome</keyword>
<feature type="transmembrane region" description="Helical" evidence="6">
    <location>
        <begin position="6"/>
        <end position="24"/>
    </location>
</feature>
<evidence type="ECO:0000256" key="2">
    <source>
        <dbReference type="ARBA" id="ARBA00022475"/>
    </source>
</evidence>
<evidence type="ECO:0000256" key="4">
    <source>
        <dbReference type="ARBA" id="ARBA00022679"/>
    </source>
</evidence>
<name>A0A7X6DQ47_9BACT</name>
<protein>
    <submittedName>
        <fullName evidence="8">Glycosyltransferase</fullName>
    </submittedName>
</protein>
<dbReference type="RefSeq" id="WP_168059854.1">
    <property type="nucleotide sequence ID" value="NZ_VTOW01000002.1"/>
</dbReference>
<dbReference type="GO" id="GO:0005886">
    <property type="term" value="C:plasma membrane"/>
    <property type="evidence" value="ECO:0007669"/>
    <property type="project" value="UniProtKB-SubCell"/>
</dbReference>
<keyword evidence="4 8" id="KW-0808">Transferase</keyword>
<proteinExistence type="predicted"/>
<feature type="transmembrane region" description="Helical" evidence="6">
    <location>
        <begin position="341"/>
        <end position="360"/>
    </location>
</feature>
<sequence>MVWTILATVVVGIWSYALILLWQIRSAVPYLRNQPDVFLDVAESRNSSRWPRVTVVAAARNEERSIEGAVRSWFGSDYPNLNVVVVNDRSTDRTAEILADLNNHYPSLKVHHVTELPEGWLGKTHALHLGASDMKSEWLLFTDADVTFHPKAIRKAVVFLETHRLDHITCTPDSKGGTWASKGLLSIFAASLLLYFRPHKILSPESSATAGIGAFNLVKTSVYRQIGGHLEIALCTGDDLKLGKLVKLNHFRQMMLFGNGMISVPWYKNVPEAARALEKNLFTAFNYSLPTAFFASACAFIAFFAPYIGIFFASGFQEISFAAAIAAQLAIFRYMGRLTGVPMTAALSVPLNAMSIFYCVMRSIYMAKKRGGIMWRDNLYPLAELREKGKI</sequence>
<dbReference type="PANTHER" id="PTHR43646:SF2">
    <property type="entry name" value="GLYCOSYLTRANSFERASE 2-LIKE DOMAIN-CONTAINING PROTEIN"/>
    <property type="match status" value="1"/>
</dbReference>
<evidence type="ECO:0000256" key="3">
    <source>
        <dbReference type="ARBA" id="ARBA00022676"/>
    </source>
</evidence>
<dbReference type="PANTHER" id="PTHR43646">
    <property type="entry name" value="GLYCOSYLTRANSFERASE"/>
    <property type="match status" value="1"/>
</dbReference>
<dbReference type="CDD" id="cd06423">
    <property type="entry name" value="CESA_like"/>
    <property type="match status" value="1"/>
</dbReference>
<evidence type="ECO:0000256" key="5">
    <source>
        <dbReference type="ARBA" id="ARBA00023136"/>
    </source>
</evidence>
<feature type="domain" description="Glycosyltransferase 2-like" evidence="7">
    <location>
        <begin position="54"/>
        <end position="226"/>
    </location>
</feature>
<keyword evidence="3" id="KW-0328">Glycosyltransferase</keyword>
<evidence type="ECO:0000256" key="6">
    <source>
        <dbReference type="SAM" id="Phobius"/>
    </source>
</evidence>
<dbReference type="InterPro" id="IPR029044">
    <property type="entry name" value="Nucleotide-diphossugar_trans"/>
</dbReference>
<gene>
    <name evidence="8" type="ORF">MNODULE_11295</name>
</gene>
<dbReference type="EMBL" id="VTOW01000002">
    <property type="protein sequence ID" value="NKE71323.1"/>
    <property type="molecule type" value="Genomic_DNA"/>
</dbReference>
<dbReference type="GO" id="GO:0016757">
    <property type="term" value="F:glycosyltransferase activity"/>
    <property type="evidence" value="ECO:0007669"/>
    <property type="project" value="UniProtKB-KW"/>
</dbReference>
<comment type="caution">
    <text evidence="8">The sequence shown here is derived from an EMBL/GenBank/DDBJ whole genome shotgun (WGS) entry which is preliminary data.</text>
</comment>
<reference evidence="8 9" key="1">
    <citation type="journal article" date="2020" name="Nature">
        <title>Bacterial chemolithoautotrophy via manganese oxidation.</title>
        <authorList>
            <person name="Yu H."/>
            <person name="Leadbetter J.R."/>
        </authorList>
    </citation>
    <scope>NUCLEOTIDE SEQUENCE [LARGE SCALE GENOMIC DNA]</scope>
    <source>
        <strain evidence="8 9">Mn-1</strain>
    </source>
</reference>
<evidence type="ECO:0000256" key="1">
    <source>
        <dbReference type="ARBA" id="ARBA00004236"/>
    </source>
</evidence>
<feature type="transmembrane region" description="Helical" evidence="6">
    <location>
        <begin position="287"/>
        <end position="312"/>
    </location>
</feature>
<evidence type="ECO:0000259" key="7">
    <source>
        <dbReference type="Pfam" id="PF00535"/>
    </source>
</evidence>
<dbReference type="Gene3D" id="3.90.550.10">
    <property type="entry name" value="Spore Coat Polysaccharide Biosynthesis Protein SpsA, Chain A"/>
    <property type="match status" value="1"/>
</dbReference>
<evidence type="ECO:0000313" key="8">
    <source>
        <dbReference type="EMBL" id="NKE71323.1"/>
    </source>
</evidence>
<comment type="subcellular location">
    <subcellularLocation>
        <location evidence="1">Cell membrane</location>
    </subcellularLocation>
</comment>
<keyword evidence="6" id="KW-1133">Transmembrane helix</keyword>
<dbReference type="InterPro" id="IPR001173">
    <property type="entry name" value="Glyco_trans_2-like"/>
</dbReference>
<keyword evidence="2" id="KW-1003">Cell membrane</keyword>
<keyword evidence="5 6" id="KW-0472">Membrane</keyword>
<dbReference type="Pfam" id="PF00535">
    <property type="entry name" value="Glycos_transf_2"/>
    <property type="match status" value="1"/>
</dbReference>
<accession>A0A7X6DQ47</accession>
<dbReference type="Proteomes" id="UP000534783">
    <property type="component" value="Unassembled WGS sequence"/>
</dbReference>